<dbReference type="EMBL" id="GBXM01066726">
    <property type="protein sequence ID" value="JAH41851.1"/>
    <property type="molecule type" value="Transcribed_RNA"/>
</dbReference>
<reference evidence="1" key="2">
    <citation type="journal article" date="2015" name="Fish Shellfish Immunol.">
        <title>Early steps in the European eel (Anguilla anguilla)-Vibrio vulnificus interaction in the gills: Role of the RtxA13 toxin.</title>
        <authorList>
            <person name="Callol A."/>
            <person name="Pajuelo D."/>
            <person name="Ebbesson L."/>
            <person name="Teles M."/>
            <person name="MacKenzie S."/>
            <person name="Amaro C."/>
        </authorList>
    </citation>
    <scope>NUCLEOTIDE SEQUENCE</scope>
</reference>
<reference evidence="1" key="1">
    <citation type="submission" date="2014-11" db="EMBL/GenBank/DDBJ databases">
        <authorList>
            <person name="Amaro Gonzalez C."/>
        </authorList>
    </citation>
    <scope>NUCLEOTIDE SEQUENCE</scope>
</reference>
<proteinExistence type="predicted"/>
<name>A0A0E9SKM1_ANGAN</name>
<dbReference type="AlphaFoldDB" id="A0A0E9SKM1"/>
<accession>A0A0E9SKM1</accession>
<organism evidence="1">
    <name type="scientific">Anguilla anguilla</name>
    <name type="common">European freshwater eel</name>
    <name type="synonym">Muraena anguilla</name>
    <dbReference type="NCBI Taxonomy" id="7936"/>
    <lineage>
        <taxon>Eukaryota</taxon>
        <taxon>Metazoa</taxon>
        <taxon>Chordata</taxon>
        <taxon>Craniata</taxon>
        <taxon>Vertebrata</taxon>
        <taxon>Euteleostomi</taxon>
        <taxon>Actinopterygii</taxon>
        <taxon>Neopterygii</taxon>
        <taxon>Teleostei</taxon>
        <taxon>Anguilliformes</taxon>
        <taxon>Anguillidae</taxon>
        <taxon>Anguilla</taxon>
    </lineage>
</organism>
<protein>
    <submittedName>
        <fullName evidence="1">Uncharacterized protein</fullName>
    </submittedName>
</protein>
<evidence type="ECO:0000313" key="1">
    <source>
        <dbReference type="EMBL" id="JAH41851.1"/>
    </source>
</evidence>
<sequence length="48" mass="5332">MKAFSVKLNSGVSNLILTGWVRALALTFHKSGESITFRGCFVEVFKIK</sequence>